<feature type="transmembrane region" description="Helical" evidence="10">
    <location>
        <begin position="105"/>
        <end position="124"/>
    </location>
</feature>
<proteinExistence type="predicted"/>
<dbReference type="GO" id="GO:0016020">
    <property type="term" value="C:membrane"/>
    <property type="evidence" value="ECO:0007669"/>
    <property type="project" value="UniProtKB-SubCell"/>
</dbReference>
<keyword evidence="4 10" id="KW-0812">Transmembrane</keyword>
<evidence type="ECO:0000259" key="11">
    <source>
        <dbReference type="SMART" id="SM00228"/>
    </source>
</evidence>
<keyword evidence="7 10" id="KW-1133">Transmembrane helix</keyword>
<dbReference type="AlphaFoldDB" id="A0A6J7W238"/>
<dbReference type="EMBL" id="CAEZWN010000094">
    <property type="protein sequence ID" value="CAB4660042.1"/>
    <property type="molecule type" value="Genomic_DNA"/>
</dbReference>
<name>A0A6J7W238_9ZZZZ</name>
<dbReference type="EMBL" id="CAEZUT010000073">
    <property type="protein sequence ID" value="CAB4613451.1"/>
    <property type="molecule type" value="Genomic_DNA"/>
</dbReference>
<evidence type="ECO:0000256" key="5">
    <source>
        <dbReference type="ARBA" id="ARBA00022801"/>
    </source>
</evidence>
<dbReference type="SMART" id="SM00228">
    <property type="entry name" value="PDZ"/>
    <property type="match status" value="1"/>
</dbReference>
<evidence type="ECO:0000256" key="8">
    <source>
        <dbReference type="ARBA" id="ARBA00023049"/>
    </source>
</evidence>
<dbReference type="Pfam" id="PF17820">
    <property type="entry name" value="PDZ_6"/>
    <property type="match status" value="1"/>
</dbReference>
<evidence type="ECO:0000256" key="10">
    <source>
        <dbReference type="SAM" id="Phobius"/>
    </source>
</evidence>
<dbReference type="InterPro" id="IPR001478">
    <property type="entry name" value="PDZ"/>
</dbReference>
<comment type="subcellular location">
    <subcellularLocation>
        <location evidence="2">Membrane</location>
        <topology evidence="2">Multi-pass membrane protein</topology>
    </subcellularLocation>
</comment>
<dbReference type="Pfam" id="PF02163">
    <property type="entry name" value="Peptidase_M50"/>
    <property type="match status" value="1"/>
</dbReference>
<keyword evidence="6" id="KW-0862">Zinc</keyword>
<evidence type="ECO:0000313" key="12">
    <source>
        <dbReference type="EMBL" id="CAB4613451.1"/>
    </source>
</evidence>
<evidence type="ECO:0000256" key="6">
    <source>
        <dbReference type="ARBA" id="ARBA00022833"/>
    </source>
</evidence>
<gene>
    <name evidence="12" type="ORF">UFOPK1854_00710</name>
    <name evidence="13" type="ORF">UFOPK2252_00877</name>
    <name evidence="14" type="ORF">UFOPK4442_00357</name>
</gene>
<evidence type="ECO:0000256" key="3">
    <source>
        <dbReference type="ARBA" id="ARBA00022670"/>
    </source>
</evidence>
<keyword evidence="5" id="KW-0378">Hydrolase</keyword>
<evidence type="ECO:0000313" key="13">
    <source>
        <dbReference type="EMBL" id="CAB4660042.1"/>
    </source>
</evidence>
<dbReference type="Gene3D" id="2.30.42.10">
    <property type="match status" value="1"/>
</dbReference>
<dbReference type="InterPro" id="IPR036034">
    <property type="entry name" value="PDZ_sf"/>
</dbReference>
<evidence type="ECO:0000256" key="4">
    <source>
        <dbReference type="ARBA" id="ARBA00022692"/>
    </source>
</evidence>
<dbReference type="InterPro" id="IPR008915">
    <property type="entry name" value="Peptidase_M50"/>
</dbReference>
<dbReference type="PANTHER" id="PTHR42837:SF2">
    <property type="entry name" value="MEMBRANE METALLOPROTEASE ARASP2, CHLOROPLASTIC-RELATED"/>
    <property type="match status" value="1"/>
</dbReference>
<accession>A0A6J7W238</accession>
<feature type="domain" description="PDZ" evidence="11">
    <location>
        <begin position="120"/>
        <end position="200"/>
    </location>
</feature>
<evidence type="ECO:0000256" key="7">
    <source>
        <dbReference type="ARBA" id="ARBA00022989"/>
    </source>
</evidence>
<dbReference type="GO" id="GO:0006508">
    <property type="term" value="P:proteolysis"/>
    <property type="evidence" value="ECO:0007669"/>
    <property type="project" value="UniProtKB-KW"/>
</dbReference>
<keyword evidence="8" id="KW-0482">Metalloprotease</keyword>
<dbReference type="PANTHER" id="PTHR42837">
    <property type="entry name" value="REGULATOR OF SIGMA-E PROTEASE RSEP"/>
    <property type="match status" value="1"/>
</dbReference>
<feature type="transmembrane region" description="Helical" evidence="10">
    <location>
        <begin position="369"/>
        <end position="390"/>
    </location>
</feature>
<dbReference type="InterPro" id="IPR041489">
    <property type="entry name" value="PDZ_6"/>
</dbReference>
<dbReference type="CDD" id="cd06163">
    <property type="entry name" value="S2P-M50_PDZ_RseP-like"/>
    <property type="match status" value="1"/>
</dbReference>
<organism evidence="14">
    <name type="scientific">freshwater metagenome</name>
    <dbReference type="NCBI Taxonomy" id="449393"/>
    <lineage>
        <taxon>unclassified sequences</taxon>
        <taxon>metagenomes</taxon>
        <taxon>ecological metagenomes</taxon>
    </lineage>
</organism>
<keyword evidence="3" id="KW-0645">Protease</keyword>
<dbReference type="SUPFAM" id="SSF50156">
    <property type="entry name" value="PDZ domain-like"/>
    <property type="match status" value="1"/>
</dbReference>
<keyword evidence="9 10" id="KW-0472">Membrane</keyword>
<protein>
    <submittedName>
        <fullName evidence="14">Unannotated protein</fullName>
    </submittedName>
</protein>
<evidence type="ECO:0000313" key="14">
    <source>
        <dbReference type="EMBL" id="CAB5146241.1"/>
    </source>
</evidence>
<reference evidence="14" key="1">
    <citation type="submission" date="2020-05" db="EMBL/GenBank/DDBJ databases">
        <authorList>
            <person name="Chiriac C."/>
            <person name="Salcher M."/>
            <person name="Ghai R."/>
            <person name="Kavagutti S V."/>
        </authorList>
    </citation>
    <scope>NUCLEOTIDE SEQUENCE</scope>
</reference>
<feature type="transmembrane region" description="Helical" evidence="10">
    <location>
        <begin position="307"/>
        <end position="327"/>
    </location>
</feature>
<dbReference type="InterPro" id="IPR004387">
    <property type="entry name" value="Pept_M50_Zn"/>
</dbReference>
<evidence type="ECO:0000256" key="1">
    <source>
        <dbReference type="ARBA" id="ARBA00001947"/>
    </source>
</evidence>
<dbReference type="EMBL" id="CAFBSA010000045">
    <property type="protein sequence ID" value="CAB5146241.1"/>
    <property type="molecule type" value="Genomic_DNA"/>
</dbReference>
<sequence>MLSILGVLAFVVALLTSVMIHEAGHYLTAKKFGMKVTEFFLGFGQKIWSTQRGETEFGLKAIPAGGYCKIVGMSSREVLSPADADRAFIKGSIAQRLIVLGAGSFLHFVIGFVLLITLFAGVGVTSVTNQVEKVSECVPQSATEVCSATSTPSPAKNAGVLAGDKLVKINGESFEVWSDAVAVIRTNAGKSIDLIIDRNGQEISLQVIPATRMVDGKAVGVLGVINEVGTVRFNPIVATQRSITFGGDILANSVTSLISLPSKIPDLLAQTFGARERDPEGLVGVVGVARVSGETASTGKLNTNEKIATFILIVASLNIFVGMFNLLPLLPLDGGHMAVAIADGIRNLFARRRGLPKPAPIDVERLTPITMIVFVLMAALSIVLLAADIFNPIRLNL</sequence>
<comment type="cofactor">
    <cofactor evidence="1">
        <name>Zn(2+)</name>
        <dbReference type="ChEBI" id="CHEBI:29105"/>
    </cofactor>
</comment>
<evidence type="ECO:0000256" key="9">
    <source>
        <dbReference type="ARBA" id="ARBA00023136"/>
    </source>
</evidence>
<evidence type="ECO:0000256" key="2">
    <source>
        <dbReference type="ARBA" id="ARBA00004141"/>
    </source>
</evidence>
<dbReference type="GO" id="GO:0004222">
    <property type="term" value="F:metalloendopeptidase activity"/>
    <property type="evidence" value="ECO:0007669"/>
    <property type="project" value="InterPro"/>
</dbReference>